<dbReference type="Proteomes" id="UP000823775">
    <property type="component" value="Unassembled WGS sequence"/>
</dbReference>
<evidence type="ECO:0000313" key="3">
    <source>
        <dbReference type="Proteomes" id="UP000823775"/>
    </source>
</evidence>
<proteinExistence type="predicted"/>
<accession>A0ABS8RYP1</accession>
<feature type="non-terminal residue" evidence="2">
    <location>
        <position position="1"/>
    </location>
</feature>
<protein>
    <submittedName>
        <fullName evidence="2">Uncharacterized protein</fullName>
    </submittedName>
</protein>
<sequence length="66" mass="7214">FHGTKRKGGGCCGSKPQEGYKRQKKRASSSAFKVCPTRRFGAKAVEPQGLLGLTLKKKPNMHLRIG</sequence>
<name>A0ABS8RYP1_DATST</name>
<dbReference type="EMBL" id="JACEIK010000159">
    <property type="protein sequence ID" value="MCD7451286.1"/>
    <property type="molecule type" value="Genomic_DNA"/>
</dbReference>
<reference evidence="2 3" key="1">
    <citation type="journal article" date="2021" name="BMC Genomics">
        <title>Datura genome reveals duplications of psychoactive alkaloid biosynthetic genes and high mutation rate following tissue culture.</title>
        <authorList>
            <person name="Rajewski A."/>
            <person name="Carter-House D."/>
            <person name="Stajich J."/>
            <person name="Litt A."/>
        </authorList>
    </citation>
    <scope>NUCLEOTIDE SEQUENCE [LARGE SCALE GENOMIC DNA]</scope>
    <source>
        <strain evidence="2">AR-01</strain>
    </source>
</reference>
<feature type="region of interest" description="Disordered" evidence="1">
    <location>
        <begin position="1"/>
        <end position="28"/>
    </location>
</feature>
<gene>
    <name evidence="2" type="ORF">HAX54_010639</name>
</gene>
<evidence type="ECO:0000313" key="2">
    <source>
        <dbReference type="EMBL" id="MCD7451286.1"/>
    </source>
</evidence>
<keyword evidence="3" id="KW-1185">Reference proteome</keyword>
<comment type="caution">
    <text evidence="2">The sequence shown here is derived from an EMBL/GenBank/DDBJ whole genome shotgun (WGS) entry which is preliminary data.</text>
</comment>
<organism evidence="2 3">
    <name type="scientific">Datura stramonium</name>
    <name type="common">Jimsonweed</name>
    <name type="synonym">Common thornapple</name>
    <dbReference type="NCBI Taxonomy" id="4076"/>
    <lineage>
        <taxon>Eukaryota</taxon>
        <taxon>Viridiplantae</taxon>
        <taxon>Streptophyta</taxon>
        <taxon>Embryophyta</taxon>
        <taxon>Tracheophyta</taxon>
        <taxon>Spermatophyta</taxon>
        <taxon>Magnoliopsida</taxon>
        <taxon>eudicotyledons</taxon>
        <taxon>Gunneridae</taxon>
        <taxon>Pentapetalae</taxon>
        <taxon>asterids</taxon>
        <taxon>lamiids</taxon>
        <taxon>Solanales</taxon>
        <taxon>Solanaceae</taxon>
        <taxon>Solanoideae</taxon>
        <taxon>Datureae</taxon>
        <taxon>Datura</taxon>
    </lineage>
</organism>
<evidence type="ECO:0000256" key="1">
    <source>
        <dbReference type="SAM" id="MobiDB-lite"/>
    </source>
</evidence>